<dbReference type="Gene3D" id="3.40.630.30">
    <property type="match status" value="1"/>
</dbReference>
<dbReference type="SUPFAM" id="SSF55729">
    <property type="entry name" value="Acyl-CoA N-acyltransferases (Nat)"/>
    <property type="match status" value="1"/>
</dbReference>
<dbReference type="Proteomes" id="UP000320585">
    <property type="component" value="Chromosome"/>
</dbReference>
<accession>A0A8D4UTJ2</accession>
<dbReference type="PANTHER" id="PTHR43138:SF1">
    <property type="entry name" value="N-ACETYLTRANSFERASE ACA1"/>
    <property type="match status" value="1"/>
</dbReference>
<dbReference type="InterPro" id="IPR016181">
    <property type="entry name" value="Acyl_CoA_acyltransferase"/>
</dbReference>
<keyword evidence="3" id="KW-1185">Reference proteome</keyword>
<evidence type="ECO:0000259" key="1">
    <source>
        <dbReference type="PROSITE" id="PS51186"/>
    </source>
</evidence>
<dbReference type="GO" id="GO:0016747">
    <property type="term" value="F:acyltransferase activity, transferring groups other than amino-acyl groups"/>
    <property type="evidence" value="ECO:0007669"/>
    <property type="project" value="InterPro"/>
</dbReference>
<name>A0A8D4UTJ2_9FIRM</name>
<feature type="domain" description="N-acetyltransferase" evidence="1">
    <location>
        <begin position="241"/>
        <end position="401"/>
    </location>
</feature>
<organism evidence="2 3">
    <name type="scientific">Dialister hominis</name>
    <dbReference type="NCBI Taxonomy" id="2582419"/>
    <lineage>
        <taxon>Bacteria</taxon>
        <taxon>Bacillati</taxon>
        <taxon>Bacillota</taxon>
        <taxon>Negativicutes</taxon>
        <taxon>Veillonellales</taxon>
        <taxon>Veillonellaceae</taxon>
        <taxon>Dialister</taxon>
    </lineage>
</organism>
<dbReference type="CDD" id="cd04301">
    <property type="entry name" value="NAT_SF"/>
    <property type="match status" value="1"/>
</dbReference>
<proteinExistence type="predicted"/>
<dbReference type="RefSeq" id="WP_232518070.1">
    <property type="nucleotide sequence ID" value="NZ_AP019697.1"/>
</dbReference>
<dbReference type="EMBL" id="AP019697">
    <property type="protein sequence ID" value="BBK24391.1"/>
    <property type="molecule type" value="Genomic_DNA"/>
</dbReference>
<dbReference type="InterPro" id="IPR000182">
    <property type="entry name" value="GNAT_dom"/>
</dbReference>
<reference evidence="3" key="1">
    <citation type="submission" date="2019-05" db="EMBL/GenBank/DDBJ databases">
        <title>Complete genome sequencing of Dialister sp. strain 5BBH33.</title>
        <authorList>
            <person name="Sakamoto M."/>
            <person name="Murakami T."/>
            <person name="Mori H."/>
        </authorList>
    </citation>
    <scope>NUCLEOTIDE SEQUENCE [LARGE SCALE GENOMIC DNA]</scope>
    <source>
        <strain evidence="3">5BBH33</strain>
    </source>
</reference>
<dbReference type="PROSITE" id="PS51186">
    <property type="entry name" value="GNAT"/>
    <property type="match status" value="1"/>
</dbReference>
<evidence type="ECO:0000313" key="3">
    <source>
        <dbReference type="Proteomes" id="UP000320585"/>
    </source>
</evidence>
<dbReference type="PANTHER" id="PTHR43138">
    <property type="entry name" value="ACETYLTRANSFERASE, GNAT FAMILY"/>
    <property type="match status" value="1"/>
</dbReference>
<protein>
    <recommendedName>
        <fullName evidence="1">N-acetyltransferase domain-containing protein</fullName>
    </recommendedName>
</protein>
<sequence length="402" mass="45230">MKLVKIKISSASTAFRPRPEFNDEVEQRVTIHASGRVRVQRILFGDETVDNVVASNEEFRIPQGDAEEILETCAGYFQYWETPEITTDIGGWKLTMTDDEGQKYRAAGPLEGEYKLGDKDLNQLIREKLERRYGLWLFDGRPGKTGWEEGYILLTVEFVKGGKRYYYLTDDPLIEEGDRVVVPIDVDLTKKVAVVVEKTKFTKDQAPLVIDDFSAVFGKASLFEEPKEKKESEENEARAHVVIRPFKGEDAKEAAQIWNEIVDAGNAFPQIGGLKTPEEAEDFFRAQYTAVAELDGEIVGLYILHPNNIGRVGHIANASYAVKSSCRGLHLGELLVKDCLKQAKALGYQILQFNAVVASNVHAYHLYLRLGFTDLGIIPGGFKNKEGEYEDIHVMYRLLAGE</sequence>
<evidence type="ECO:0000313" key="2">
    <source>
        <dbReference type="EMBL" id="BBK24391.1"/>
    </source>
</evidence>
<dbReference type="GeneID" id="92715552"/>
<dbReference type="AlphaFoldDB" id="A0A8D4UTJ2"/>
<gene>
    <name evidence="2" type="ORF">Dia5BBH33_03260</name>
</gene>
<dbReference type="InterPro" id="IPR052742">
    <property type="entry name" value="Mito_N-acetyltransferase"/>
</dbReference>
<dbReference type="Pfam" id="PF00583">
    <property type="entry name" value="Acetyltransf_1"/>
    <property type="match status" value="1"/>
</dbReference>
<dbReference type="KEGG" id="dho:Dia5BBH33_03260"/>